<keyword evidence="1" id="KW-0472">Membrane</keyword>
<dbReference type="AlphaFoldDB" id="A2G1P1"/>
<feature type="transmembrane region" description="Helical" evidence="1">
    <location>
        <begin position="409"/>
        <end position="432"/>
    </location>
</feature>
<name>A2G1P1_TRIV3</name>
<gene>
    <name evidence="3" type="ORF">TVAG_533940</name>
</gene>
<accession>A2G1P1</accession>
<feature type="domain" description="Tectonic-1-3 N-terminal" evidence="2">
    <location>
        <begin position="14"/>
        <end position="92"/>
    </location>
</feature>
<evidence type="ECO:0000259" key="2">
    <source>
        <dbReference type="Pfam" id="PF25752"/>
    </source>
</evidence>
<dbReference type="KEGG" id="tva:4746594"/>
<evidence type="ECO:0000256" key="1">
    <source>
        <dbReference type="SAM" id="Phobius"/>
    </source>
</evidence>
<keyword evidence="4" id="KW-1185">Reference proteome</keyword>
<reference evidence="3" key="2">
    <citation type="journal article" date="2007" name="Science">
        <title>Draft genome sequence of the sexually transmitted pathogen Trichomonas vaginalis.</title>
        <authorList>
            <person name="Carlton J.M."/>
            <person name="Hirt R.P."/>
            <person name="Silva J.C."/>
            <person name="Delcher A.L."/>
            <person name="Schatz M."/>
            <person name="Zhao Q."/>
            <person name="Wortman J.R."/>
            <person name="Bidwell S.L."/>
            <person name="Alsmark U.C.M."/>
            <person name="Besteiro S."/>
            <person name="Sicheritz-Ponten T."/>
            <person name="Noel C.J."/>
            <person name="Dacks J.B."/>
            <person name="Foster P.G."/>
            <person name="Simillion C."/>
            <person name="Van de Peer Y."/>
            <person name="Miranda-Saavedra D."/>
            <person name="Barton G.J."/>
            <person name="Westrop G.D."/>
            <person name="Mueller S."/>
            <person name="Dessi D."/>
            <person name="Fiori P.L."/>
            <person name="Ren Q."/>
            <person name="Paulsen I."/>
            <person name="Zhang H."/>
            <person name="Bastida-Corcuera F.D."/>
            <person name="Simoes-Barbosa A."/>
            <person name="Brown M.T."/>
            <person name="Hayes R.D."/>
            <person name="Mukherjee M."/>
            <person name="Okumura C.Y."/>
            <person name="Schneider R."/>
            <person name="Smith A.J."/>
            <person name="Vanacova S."/>
            <person name="Villalvazo M."/>
            <person name="Haas B.J."/>
            <person name="Pertea M."/>
            <person name="Feldblyum T.V."/>
            <person name="Utterback T.R."/>
            <person name="Shu C.L."/>
            <person name="Osoegawa K."/>
            <person name="de Jong P.J."/>
            <person name="Hrdy I."/>
            <person name="Horvathova L."/>
            <person name="Zubacova Z."/>
            <person name="Dolezal P."/>
            <person name="Malik S.B."/>
            <person name="Logsdon J.M. Jr."/>
            <person name="Henze K."/>
            <person name="Gupta A."/>
            <person name="Wang C.C."/>
            <person name="Dunne R.L."/>
            <person name="Upcroft J.A."/>
            <person name="Upcroft P."/>
            <person name="White O."/>
            <person name="Salzberg S.L."/>
            <person name="Tang P."/>
            <person name="Chiu C.-H."/>
            <person name="Lee Y.-S."/>
            <person name="Embley T.M."/>
            <person name="Coombs G.H."/>
            <person name="Mottram J.C."/>
            <person name="Tachezy J."/>
            <person name="Fraser-Liggett C.M."/>
            <person name="Johnson P.J."/>
        </authorList>
    </citation>
    <scope>NUCLEOTIDE SEQUENCE [LARGE SCALE GENOMIC DNA]</scope>
    <source>
        <strain evidence="3">G3</strain>
    </source>
</reference>
<reference evidence="3" key="1">
    <citation type="submission" date="2006-10" db="EMBL/GenBank/DDBJ databases">
        <authorList>
            <person name="Amadeo P."/>
            <person name="Zhao Q."/>
            <person name="Wortman J."/>
            <person name="Fraser-Liggett C."/>
            <person name="Carlton J."/>
        </authorList>
    </citation>
    <scope>NUCLEOTIDE SEQUENCE</scope>
    <source>
        <strain evidence="3">G3</strain>
    </source>
</reference>
<protein>
    <recommendedName>
        <fullName evidence="2">Tectonic-1-3 N-terminal domain-containing protein</fullName>
    </recommendedName>
</protein>
<dbReference type="Proteomes" id="UP000001542">
    <property type="component" value="Unassembled WGS sequence"/>
</dbReference>
<evidence type="ECO:0000313" key="4">
    <source>
        <dbReference type="Proteomes" id="UP000001542"/>
    </source>
</evidence>
<dbReference type="Pfam" id="PF25752">
    <property type="entry name" value="DUF1619_N"/>
    <property type="match status" value="1"/>
</dbReference>
<dbReference type="VEuPathDB" id="TrichDB:TVAGG3_0750300"/>
<proteinExistence type="predicted"/>
<evidence type="ECO:0000313" key="3">
    <source>
        <dbReference type="EMBL" id="EAX88927.1"/>
    </source>
</evidence>
<keyword evidence="1" id="KW-1133">Transmembrane helix</keyword>
<dbReference type="EMBL" id="DS114252">
    <property type="protein sequence ID" value="EAX88927.1"/>
    <property type="molecule type" value="Genomic_DNA"/>
</dbReference>
<dbReference type="InterPro" id="IPR057724">
    <property type="entry name" value="TCTN1-3_N"/>
</dbReference>
<sequence>MSFGLSRDSDFDIQEPCDCDITDQCDLYCCCDLDCNSSSIARFRSTFCLTESVGNVYSMTCDTNNIVKHSRGIQTQTIDNQKCYYIKNNFSTKDEITNYDASYFGISSFADNTYIPTLPYQAQIKFYETDPWMRSSTSEDILYAPIGVNSIYCNALYGVRNVELGYSYDTSCIYDSVILSDNNFTPLLPAKFCEGTNCTDKTTGIKLTIGKSGFNITNASAQNQFILYMAPKQTVDTYTEAGNGYGSGKSLVSLTNNTEPAFADFLFNGQTVPFVSNVTQFFDVSNSSTVPSFSDIFPYPDLYPTYGEIDSTFENTSFTFPEYGALNASSIHIYTILYKKYDNQLAYYYKIVGVDYQNITNSNLDYATIKINQIEVNDNNETLDPIVDTRYSVSISNIFSFMLSDRSDIISTTSIILIAIITILVWLDYLFYE</sequence>
<dbReference type="RefSeq" id="XP_001301857.1">
    <property type="nucleotide sequence ID" value="XM_001301856.1"/>
</dbReference>
<dbReference type="VEuPathDB" id="TrichDB:TVAG_533940"/>
<keyword evidence="1" id="KW-0812">Transmembrane</keyword>
<dbReference type="InParanoid" id="A2G1P1"/>
<organism evidence="3 4">
    <name type="scientific">Trichomonas vaginalis (strain ATCC PRA-98 / G3)</name>
    <dbReference type="NCBI Taxonomy" id="412133"/>
    <lineage>
        <taxon>Eukaryota</taxon>
        <taxon>Metamonada</taxon>
        <taxon>Parabasalia</taxon>
        <taxon>Trichomonadida</taxon>
        <taxon>Trichomonadidae</taxon>
        <taxon>Trichomonas</taxon>
    </lineage>
</organism>